<dbReference type="SUPFAM" id="SSF57903">
    <property type="entry name" value="FYVE/PHD zinc finger"/>
    <property type="match status" value="2"/>
</dbReference>
<feature type="compositionally biased region" description="Polar residues" evidence="5">
    <location>
        <begin position="17"/>
        <end position="31"/>
    </location>
</feature>
<reference evidence="7" key="1">
    <citation type="journal article" date="2021" name="Open Biol.">
        <title>Shared evolutionary footprints suggest mitochondrial oxidative damage underlies multiple complex I losses in fungi.</title>
        <authorList>
            <person name="Schikora-Tamarit M.A."/>
            <person name="Marcet-Houben M."/>
            <person name="Nosek J."/>
            <person name="Gabaldon T."/>
        </authorList>
    </citation>
    <scope>NUCLEOTIDE SEQUENCE</scope>
    <source>
        <strain evidence="7">CBS6341</strain>
    </source>
</reference>
<dbReference type="SMART" id="SM00064">
    <property type="entry name" value="FYVE"/>
    <property type="match status" value="2"/>
</dbReference>
<dbReference type="PANTHER" id="PTHR13510:SF44">
    <property type="entry name" value="RABENOSYN-5"/>
    <property type="match status" value="1"/>
</dbReference>
<evidence type="ECO:0000259" key="6">
    <source>
        <dbReference type="PROSITE" id="PS50178"/>
    </source>
</evidence>
<accession>A0A9P8TBM7</accession>
<dbReference type="Gene3D" id="3.30.40.10">
    <property type="entry name" value="Zinc/RING finger domain, C3HC4 (zinc finger)"/>
    <property type="match status" value="2"/>
</dbReference>
<dbReference type="PROSITE" id="PS50178">
    <property type="entry name" value="ZF_FYVE"/>
    <property type="match status" value="1"/>
</dbReference>
<dbReference type="GO" id="GO:0008270">
    <property type="term" value="F:zinc ion binding"/>
    <property type="evidence" value="ECO:0007669"/>
    <property type="project" value="UniProtKB-KW"/>
</dbReference>
<dbReference type="GO" id="GO:0098588">
    <property type="term" value="C:bounding membrane of organelle"/>
    <property type="evidence" value="ECO:0007669"/>
    <property type="project" value="UniProtKB-ARBA"/>
</dbReference>
<dbReference type="CDD" id="cd15737">
    <property type="entry name" value="FYVE2_Vac1p_like"/>
    <property type="match status" value="1"/>
</dbReference>
<feature type="region of interest" description="Disordered" evidence="5">
    <location>
        <begin position="43"/>
        <end position="62"/>
    </location>
</feature>
<dbReference type="InterPro" id="IPR013087">
    <property type="entry name" value="Znf_C2H2_type"/>
</dbReference>
<keyword evidence="3" id="KW-0862">Zinc</keyword>
<dbReference type="InterPro" id="IPR013083">
    <property type="entry name" value="Znf_RING/FYVE/PHD"/>
</dbReference>
<protein>
    <recommendedName>
        <fullName evidence="6">FYVE-type domain-containing protein</fullName>
    </recommendedName>
</protein>
<dbReference type="PROSITE" id="PS00028">
    <property type="entry name" value="ZINC_FINGER_C2H2_1"/>
    <property type="match status" value="1"/>
</dbReference>
<evidence type="ECO:0000256" key="3">
    <source>
        <dbReference type="ARBA" id="ARBA00022833"/>
    </source>
</evidence>
<comment type="caution">
    <text evidence="7">The sequence shown here is derived from an EMBL/GenBank/DDBJ whole genome shotgun (WGS) entry which is preliminary data.</text>
</comment>
<dbReference type="AlphaFoldDB" id="A0A9P8TBM7"/>
<dbReference type="InterPro" id="IPR036531">
    <property type="entry name" value="Rbsn_Rab-bd_sf"/>
</dbReference>
<dbReference type="GO" id="GO:0032266">
    <property type="term" value="F:phosphatidylinositol-3-phosphate binding"/>
    <property type="evidence" value="ECO:0007669"/>
    <property type="project" value="UniProtKB-ARBA"/>
</dbReference>
<feature type="region of interest" description="Disordered" evidence="5">
    <location>
        <begin position="1"/>
        <end position="31"/>
    </location>
</feature>
<evidence type="ECO:0000256" key="4">
    <source>
        <dbReference type="PROSITE-ProRule" id="PRU00091"/>
    </source>
</evidence>
<dbReference type="CDD" id="cd15761">
    <property type="entry name" value="FYVE1_Vac1p_like"/>
    <property type="match status" value="1"/>
</dbReference>
<keyword evidence="8" id="KW-1185">Reference proteome</keyword>
<dbReference type="InterPro" id="IPR017455">
    <property type="entry name" value="Znf_FYVE-rel"/>
</dbReference>
<evidence type="ECO:0000256" key="1">
    <source>
        <dbReference type="ARBA" id="ARBA00022723"/>
    </source>
</evidence>
<dbReference type="InterPro" id="IPR052727">
    <property type="entry name" value="Rab4/Rab5_effector"/>
</dbReference>
<dbReference type="Pfam" id="PF01363">
    <property type="entry name" value="FYVE"/>
    <property type="match status" value="1"/>
</dbReference>
<dbReference type="InterPro" id="IPR021565">
    <property type="entry name" value="Rbsn_Rab-bd"/>
</dbReference>
<evidence type="ECO:0000256" key="2">
    <source>
        <dbReference type="ARBA" id="ARBA00022771"/>
    </source>
</evidence>
<reference evidence="7" key="2">
    <citation type="submission" date="2021-01" db="EMBL/GenBank/DDBJ databases">
        <authorList>
            <person name="Schikora-Tamarit M.A."/>
        </authorList>
    </citation>
    <scope>NUCLEOTIDE SEQUENCE</scope>
    <source>
        <strain evidence="7">CBS6341</strain>
    </source>
</reference>
<feature type="region of interest" description="Disordered" evidence="5">
    <location>
        <begin position="70"/>
        <end position="93"/>
    </location>
</feature>
<dbReference type="Proteomes" id="UP000769528">
    <property type="component" value="Unassembled WGS sequence"/>
</dbReference>
<dbReference type="PANTHER" id="PTHR13510">
    <property type="entry name" value="FYVE-FINGER-CONTAINING RAB5 EFFECTOR PROTEIN RABENOSYN-5-RELATED"/>
    <property type="match status" value="1"/>
</dbReference>
<dbReference type="OrthoDB" id="166134at2759"/>
<sequence>MSALKGRTLGAPREITISESKSPNLPHQNNGISKIKYLDITNGSTSPSLDDQKGITQPETPTSITLSRLDGLEDKSVPPPMSAPQLTSGFRMNNSRNVIDGDDKIDAIDVSPNLQYVADEENTNGSNKSLRLENSLQTRIECPICQELMVSLLQLNRHLDDAHNLDGDSLQISTPSRSSSGIFSSQLSPNDEIRNWLKKTNEVKTKIQTVLPKQFGKFELFNDGRTNGSTETMSTESVPEIEVTRKHWQRPAGRNICSFKGCKKQLNLKNGLVHCRKCGKLNCHEHTNFYVRLNSDADYDSEGTWCRCCQDCFQNKPGYKDIATIRDLTSDFLSKRQYSNSVKQIYENKLEQRITNLENFDEQLKKSVQRNAITVNLLKFKWNSQRYSIERQLVPWEDEKEVQNCFLCMQMFNLILRKHHCRLCGRVVCSSTETECAKDYLLSELRSLIGHPPKLEDGYSILVCKNCTSVLFQKKFLKMESNVPLPEIFSKFELQYSLKSAILNLLPILQEMIDSLQSDENLDNHKNTIKDVSKLRKKLVEYFSSYDELTRQILSLNLTTEEEKKIQLAIKKESLIFIQNNMSLLKSLPRILKKIEERNAPQQKPTISLAAVHEIKRSREELMVLNEQKFLIAEMIENCKKQRKFDEIQPLNDNLTEINENIGVLQEKLGNEGF</sequence>
<dbReference type="InterPro" id="IPR011011">
    <property type="entry name" value="Znf_FYVE_PHD"/>
</dbReference>
<keyword evidence="2 4" id="KW-0863">Zinc-finger</keyword>
<dbReference type="EMBL" id="JAEUBF010001156">
    <property type="protein sequence ID" value="KAH3672336.1"/>
    <property type="molecule type" value="Genomic_DNA"/>
</dbReference>
<dbReference type="SUPFAM" id="SSF140125">
    <property type="entry name" value="Rabenosyn-5 Rab-binding domain-like"/>
    <property type="match status" value="1"/>
</dbReference>
<proteinExistence type="predicted"/>
<keyword evidence="1" id="KW-0479">Metal-binding</keyword>
<dbReference type="Pfam" id="PF11464">
    <property type="entry name" value="Rbsn"/>
    <property type="match status" value="1"/>
</dbReference>
<gene>
    <name evidence="7" type="ORF">WICMUC_004308</name>
</gene>
<feature type="domain" description="FYVE-type" evidence="6">
    <location>
        <begin position="399"/>
        <end position="472"/>
    </location>
</feature>
<evidence type="ECO:0000313" key="8">
    <source>
        <dbReference type="Proteomes" id="UP000769528"/>
    </source>
</evidence>
<dbReference type="InterPro" id="IPR000306">
    <property type="entry name" value="Znf_FYVE"/>
</dbReference>
<evidence type="ECO:0000256" key="5">
    <source>
        <dbReference type="SAM" id="MobiDB-lite"/>
    </source>
</evidence>
<feature type="compositionally biased region" description="Polar residues" evidence="5">
    <location>
        <begin position="84"/>
        <end position="93"/>
    </location>
</feature>
<evidence type="ECO:0000313" key="7">
    <source>
        <dbReference type="EMBL" id="KAH3672336.1"/>
    </source>
</evidence>
<organism evidence="7 8">
    <name type="scientific">Wickerhamomyces mucosus</name>
    <dbReference type="NCBI Taxonomy" id="1378264"/>
    <lineage>
        <taxon>Eukaryota</taxon>
        <taxon>Fungi</taxon>
        <taxon>Dikarya</taxon>
        <taxon>Ascomycota</taxon>
        <taxon>Saccharomycotina</taxon>
        <taxon>Saccharomycetes</taxon>
        <taxon>Phaffomycetales</taxon>
        <taxon>Wickerhamomycetaceae</taxon>
        <taxon>Wickerhamomyces</taxon>
    </lineage>
</organism>
<name>A0A9P8TBM7_9ASCO</name>